<gene>
    <name evidence="12" type="ORF">EHW67_00665</name>
</gene>
<proteinExistence type="inferred from homology"/>
<name>A0A430K7V9_9FLAO</name>
<protein>
    <submittedName>
        <fullName evidence="12">M56 family peptidase</fullName>
    </submittedName>
</protein>
<evidence type="ECO:0000313" key="13">
    <source>
        <dbReference type="Proteomes" id="UP000267585"/>
    </source>
</evidence>
<dbReference type="InterPro" id="IPR051045">
    <property type="entry name" value="TonB-dependent_transducer"/>
</dbReference>
<dbReference type="CDD" id="cd07341">
    <property type="entry name" value="M56_BlaR1_MecR1_like"/>
    <property type="match status" value="1"/>
</dbReference>
<dbReference type="Gene3D" id="3.30.1150.10">
    <property type="match status" value="1"/>
</dbReference>
<dbReference type="OrthoDB" id="1522859at2"/>
<dbReference type="NCBIfam" id="TIGR01352">
    <property type="entry name" value="tonB_Cterm"/>
    <property type="match status" value="1"/>
</dbReference>
<dbReference type="PRINTS" id="PR01374">
    <property type="entry name" value="TONBPROTEIN"/>
</dbReference>
<dbReference type="GO" id="GO:0015891">
    <property type="term" value="P:siderophore transport"/>
    <property type="evidence" value="ECO:0007669"/>
    <property type="project" value="InterPro"/>
</dbReference>
<dbReference type="GO" id="GO:0055085">
    <property type="term" value="P:transmembrane transport"/>
    <property type="evidence" value="ECO:0007669"/>
    <property type="project" value="InterPro"/>
</dbReference>
<dbReference type="Pfam" id="PF05569">
    <property type="entry name" value="Peptidase_M56"/>
    <property type="match status" value="1"/>
</dbReference>
<evidence type="ECO:0000256" key="1">
    <source>
        <dbReference type="ARBA" id="ARBA00004383"/>
    </source>
</evidence>
<dbReference type="EMBL" id="RQPJ01000001">
    <property type="protein sequence ID" value="RTE55111.1"/>
    <property type="molecule type" value="Genomic_DNA"/>
</dbReference>
<reference evidence="12 13" key="1">
    <citation type="submission" date="2018-11" db="EMBL/GenBank/DDBJ databases">
        <title>Arenibacter aquaticus sp.nov., a marine bacterium isolated from surface seawater in the South China Sea.</title>
        <authorList>
            <person name="Guo J."/>
            <person name="Sun J."/>
        </authorList>
    </citation>
    <scope>NUCLEOTIDE SEQUENCE [LARGE SCALE GENOMIC DNA]</scope>
    <source>
        <strain evidence="12 13">GUO666</strain>
    </source>
</reference>
<feature type="transmembrane region" description="Helical" evidence="10">
    <location>
        <begin position="95"/>
        <end position="113"/>
    </location>
</feature>
<keyword evidence="7" id="KW-0653">Protein transport</keyword>
<dbReference type="Pfam" id="PF03544">
    <property type="entry name" value="TonB_C"/>
    <property type="match status" value="1"/>
</dbReference>
<accession>A0A430K7V9</accession>
<comment type="caution">
    <text evidence="12">The sequence shown here is derived from an EMBL/GenBank/DDBJ whole genome shotgun (WGS) entry which is preliminary data.</text>
</comment>
<comment type="subcellular location">
    <subcellularLocation>
        <location evidence="1">Cell inner membrane</location>
        <topology evidence="1">Single-pass membrane protein</topology>
        <orientation evidence="1">Periplasmic side</orientation>
    </subcellularLocation>
</comment>
<keyword evidence="8 10" id="KW-1133">Transmembrane helix</keyword>
<dbReference type="InterPro" id="IPR037682">
    <property type="entry name" value="TonB_C"/>
</dbReference>
<feature type="transmembrane region" description="Helical" evidence="10">
    <location>
        <begin position="6"/>
        <end position="22"/>
    </location>
</feature>
<evidence type="ECO:0000256" key="2">
    <source>
        <dbReference type="ARBA" id="ARBA00006555"/>
    </source>
</evidence>
<keyword evidence="5" id="KW-0997">Cell inner membrane</keyword>
<dbReference type="InterPro" id="IPR006260">
    <property type="entry name" value="TonB/TolA_C"/>
</dbReference>
<dbReference type="PANTHER" id="PTHR33446">
    <property type="entry name" value="PROTEIN TONB-RELATED"/>
    <property type="match status" value="1"/>
</dbReference>
<evidence type="ECO:0000256" key="3">
    <source>
        <dbReference type="ARBA" id="ARBA00022448"/>
    </source>
</evidence>
<dbReference type="GO" id="GO:0031992">
    <property type="term" value="F:energy transducer activity"/>
    <property type="evidence" value="ECO:0007669"/>
    <property type="project" value="InterPro"/>
</dbReference>
<dbReference type="InterPro" id="IPR003538">
    <property type="entry name" value="TonB"/>
</dbReference>
<comment type="similarity">
    <text evidence="2">Belongs to the TonB family.</text>
</comment>
<evidence type="ECO:0000256" key="7">
    <source>
        <dbReference type="ARBA" id="ARBA00022927"/>
    </source>
</evidence>
<keyword evidence="4" id="KW-1003">Cell membrane</keyword>
<dbReference type="RefSeq" id="WP_126160414.1">
    <property type="nucleotide sequence ID" value="NZ_RQPJ01000001.1"/>
</dbReference>
<organism evidence="12 13">
    <name type="scientific">Arenibacter aquaticus</name>
    <dbReference type="NCBI Taxonomy" id="2489054"/>
    <lineage>
        <taxon>Bacteria</taxon>
        <taxon>Pseudomonadati</taxon>
        <taxon>Bacteroidota</taxon>
        <taxon>Flavobacteriia</taxon>
        <taxon>Flavobacteriales</taxon>
        <taxon>Flavobacteriaceae</taxon>
        <taxon>Arenibacter</taxon>
    </lineage>
</organism>
<evidence type="ECO:0000256" key="4">
    <source>
        <dbReference type="ARBA" id="ARBA00022475"/>
    </source>
</evidence>
<dbReference type="GO" id="GO:0030288">
    <property type="term" value="C:outer membrane-bounded periplasmic space"/>
    <property type="evidence" value="ECO:0007669"/>
    <property type="project" value="InterPro"/>
</dbReference>
<dbReference type="InterPro" id="IPR008756">
    <property type="entry name" value="Peptidase_M56"/>
</dbReference>
<dbReference type="Proteomes" id="UP000267585">
    <property type="component" value="Unassembled WGS sequence"/>
</dbReference>
<dbReference type="PANTHER" id="PTHR33446:SF2">
    <property type="entry name" value="PROTEIN TONB"/>
    <property type="match status" value="1"/>
</dbReference>
<keyword evidence="9 10" id="KW-0472">Membrane</keyword>
<dbReference type="GO" id="GO:0015031">
    <property type="term" value="P:protein transport"/>
    <property type="evidence" value="ECO:0007669"/>
    <property type="project" value="UniProtKB-KW"/>
</dbReference>
<evidence type="ECO:0000256" key="6">
    <source>
        <dbReference type="ARBA" id="ARBA00022692"/>
    </source>
</evidence>
<feature type="transmembrane region" description="Helical" evidence="10">
    <location>
        <begin position="34"/>
        <end position="51"/>
    </location>
</feature>
<dbReference type="AlphaFoldDB" id="A0A430K7V9"/>
<evidence type="ECO:0000256" key="9">
    <source>
        <dbReference type="ARBA" id="ARBA00023136"/>
    </source>
</evidence>
<keyword evidence="6 10" id="KW-0812">Transmembrane</keyword>
<evidence type="ECO:0000259" key="11">
    <source>
        <dbReference type="PROSITE" id="PS52015"/>
    </source>
</evidence>
<dbReference type="SUPFAM" id="SSF74653">
    <property type="entry name" value="TolA/TonB C-terminal domain"/>
    <property type="match status" value="1"/>
</dbReference>
<evidence type="ECO:0000313" key="12">
    <source>
        <dbReference type="EMBL" id="RTE55111.1"/>
    </source>
</evidence>
<keyword evidence="3" id="KW-0813">Transport</keyword>
<feature type="domain" description="TonB C-terminal" evidence="11">
    <location>
        <begin position="374"/>
        <end position="463"/>
    </location>
</feature>
<dbReference type="PROSITE" id="PS52015">
    <property type="entry name" value="TONB_CTD"/>
    <property type="match status" value="1"/>
</dbReference>
<dbReference type="GO" id="GO:0098797">
    <property type="term" value="C:plasma membrane protein complex"/>
    <property type="evidence" value="ECO:0007669"/>
    <property type="project" value="TreeGrafter"/>
</dbReference>
<evidence type="ECO:0000256" key="8">
    <source>
        <dbReference type="ARBA" id="ARBA00022989"/>
    </source>
</evidence>
<sequence length="463" mass="53766">MIQYILECIAFQLMFLIIYDLFLKRETFFQWNRVYLIGTFVLSLILPWLKIEAFKTAVSSEYFVYPEYLWGMDMSEGVVVAPENASSFDLSATEVVFYVGVVIAALLFTYKLYQINRLKRQGEIRYFKDFTRVVVRNSNMAFSFFRSIFLGDQVLEKEHKSIIQHELVHIEQRHSWDLLFFELMRIVGWFNPLVYVYQNRVSELHEFIADAKVAKTHKAEQYQLLLSQVFQTQHISFINQFFKSSLIKKRIVMLQKSKSKRVWQLKYLLLVPTLIGIMVYTSCETEANSGNKIFELKEMPEEVNVKGNLSEKIEMLEEMVIVGYSDAPSSIKFIPEELVVEVPMPLTKGEVLFSSIEKAPVFPGCAGVEDSRTCFSNKIRKHIGKNFRYPEKAQEKGIQGRVNVMFTIQEDGNVGNVRMRGPNKLLEDEVARIISLLPQMTAGENKGEKVRVTYTLPITFKLQ</sequence>
<keyword evidence="13" id="KW-1185">Reference proteome</keyword>
<evidence type="ECO:0000256" key="5">
    <source>
        <dbReference type="ARBA" id="ARBA00022519"/>
    </source>
</evidence>
<evidence type="ECO:0000256" key="10">
    <source>
        <dbReference type="SAM" id="Phobius"/>
    </source>
</evidence>